<protein>
    <submittedName>
        <fullName evidence="1">Uncharacterized protein</fullName>
    </submittedName>
</protein>
<proteinExistence type="predicted"/>
<evidence type="ECO:0000313" key="1">
    <source>
        <dbReference type="EMBL" id="KAL3503671.1"/>
    </source>
</evidence>
<gene>
    <name evidence="1" type="ORF">ACH5RR_038120</name>
</gene>
<accession>A0ABD2Y9G4</accession>
<dbReference type="EMBL" id="JBJUIK010000015">
    <property type="protein sequence ID" value="KAL3503671.1"/>
    <property type="molecule type" value="Genomic_DNA"/>
</dbReference>
<evidence type="ECO:0000313" key="2">
    <source>
        <dbReference type="Proteomes" id="UP001630127"/>
    </source>
</evidence>
<dbReference type="AlphaFoldDB" id="A0ABD2Y9G4"/>
<name>A0ABD2Y9G4_9GENT</name>
<organism evidence="1 2">
    <name type="scientific">Cinchona calisaya</name>
    <dbReference type="NCBI Taxonomy" id="153742"/>
    <lineage>
        <taxon>Eukaryota</taxon>
        <taxon>Viridiplantae</taxon>
        <taxon>Streptophyta</taxon>
        <taxon>Embryophyta</taxon>
        <taxon>Tracheophyta</taxon>
        <taxon>Spermatophyta</taxon>
        <taxon>Magnoliopsida</taxon>
        <taxon>eudicotyledons</taxon>
        <taxon>Gunneridae</taxon>
        <taxon>Pentapetalae</taxon>
        <taxon>asterids</taxon>
        <taxon>lamiids</taxon>
        <taxon>Gentianales</taxon>
        <taxon>Rubiaceae</taxon>
        <taxon>Cinchonoideae</taxon>
        <taxon>Cinchoneae</taxon>
        <taxon>Cinchona</taxon>
    </lineage>
</organism>
<sequence>MMSWISWQDIEVDEPDDDAGIQELLDREADYMPPSDYSHGWEENPLGRQTSVFWIDVHAGRLGGLSEDDNPIISLLAQSYFDRCVSHFGIPLEGYFENHRDLCLFVICCVILSHETVKTPGFNAAEFMVGCKVSKCSY</sequence>
<keyword evidence="2" id="KW-1185">Reference proteome</keyword>
<reference evidence="1 2" key="1">
    <citation type="submission" date="2024-11" db="EMBL/GenBank/DDBJ databases">
        <title>A near-complete genome assembly of Cinchona calisaya.</title>
        <authorList>
            <person name="Lian D.C."/>
            <person name="Zhao X.W."/>
            <person name="Wei L."/>
        </authorList>
    </citation>
    <scope>NUCLEOTIDE SEQUENCE [LARGE SCALE GENOMIC DNA]</scope>
    <source>
        <tissue evidence="1">Nenye</tissue>
    </source>
</reference>
<comment type="caution">
    <text evidence="1">The sequence shown here is derived from an EMBL/GenBank/DDBJ whole genome shotgun (WGS) entry which is preliminary data.</text>
</comment>
<dbReference type="Proteomes" id="UP001630127">
    <property type="component" value="Unassembled WGS sequence"/>
</dbReference>